<evidence type="ECO:0000256" key="3">
    <source>
        <dbReference type="ARBA" id="ARBA00022603"/>
    </source>
</evidence>
<comment type="catalytic activity">
    <reaction evidence="6">
        <text>cytidine(1402) in 16S rRNA + S-adenosyl-L-methionine = 2'-O-methylcytidine(1402) in 16S rRNA + S-adenosyl-L-homocysteine + H(+)</text>
        <dbReference type="Rhea" id="RHEA:42924"/>
        <dbReference type="Rhea" id="RHEA-COMP:10285"/>
        <dbReference type="Rhea" id="RHEA-COMP:10286"/>
        <dbReference type="ChEBI" id="CHEBI:15378"/>
        <dbReference type="ChEBI" id="CHEBI:57856"/>
        <dbReference type="ChEBI" id="CHEBI:59789"/>
        <dbReference type="ChEBI" id="CHEBI:74495"/>
        <dbReference type="ChEBI" id="CHEBI:82748"/>
        <dbReference type="EC" id="2.1.1.198"/>
    </reaction>
</comment>
<dbReference type="CDD" id="cd11648">
    <property type="entry name" value="RsmI"/>
    <property type="match status" value="1"/>
</dbReference>
<organism evidence="8 9">
    <name type="scientific">Candidatus Taylorbacteria bacterium RIFCSPLOWO2_12_FULL_43_20</name>
    <dbReference type="NCBI Taxonomy" id="1802332"/>
    <lineage>
        <taxon>Bacteria</taxon>
        <taxon>Candidatus Tayloriibacteriota</taxon>
    </lineage>
</organism>
<evidence type="ECO:0000256" key="2">
    <source>
        <dbReference type="ARBA" id="ARBA00022552"/>
    </source>
</evidence>
<protein>
    <recommendedName>
        <fullName evidence="6">Ribosomal RNA small subunit methyltransferase I</fullName>
        <ecNumber evidence="6">2.1.1.198</ecNumber>
    </recommendedName>
    <alternativeName>
        <fullName evidence="6">16S rRNA 2'-O-ribose C1402 methyltransferase</fullName>
    </alternativeName>
    <alternativeName>
        <fullName evidence="6">rRNA (cytidine-2'-O-)-methyltransferase RsmI</fullName>
    </alternativeName>
</protein>
<feature type="domain" description="Tetrapyrrole methylase" evidence="7">
    <location>
        <begin position="4"/>
        <end position="204"/>
    </location>
</feature>
<evidence type="ECO:0000256" key="5">
    <source>
        <dbReference type="ARBA" id="ARBA00022691"/>
    </source>
</evidence>
<proteinExistence type="inferred from homology"/>
<evidence type="ECO:0000313" key="9">
    <source>
        <dbReference type="Proteomes" id="UP000177269"/>
    </source>
</evidence>
<dbReference type="InterPro" id="IPR014777">
    <property type="entry name" value="4pyrrole_Mease_sub1"/>
</dbReference>
<comment type="function">
    <text evidence="6">Catalyzes the 2'-O-methylation of the ribose of cytidine 1402 (C1402) in 16S rRNA.</text>
</comment>
<dbReference type="InterPro" id="IPR000878">
    <property type="entry name" value="4pyrrol_Mease"/>
</dbReference>
<dbReference type="EMBL" id="MHSK01000005">
    <property type="protein sequence ID" value="OHA42844.1"/>
    <property type="molecule type" value="Genomic_DNA"/>
</dbReference>
<gene>
    <name evidence="6" type="primary">rsmI</name>
    <name evidence="8" type="ORF">A3G52_01025</name>
</gene>
<dbReference type="PANTHER" id="PTHR46111:SF1">
    <property type="entry name" value="RIBOSOMAL RNA SMALL SUBUNIT METHYLTRANSFERASE I"/>
    <property type="match status" value="1"/>
</dbReference>
<comment type="caution">
    <text evidence="8">The sequence shown here is derived from an EMBL/GenBank/DDBJ whole genome shotgun (WGS) entry which is preliminary data.</text>
</comment>
<dbReference type="InterPro" id="IPR008189">
    <property type="entry name" value="rRNA_ssu_MeTfrase_I"/>
</dbReference>
<dbReference type="EC" id="2.1.1.198" evidence="6"/>
<dbReference type="NCBIfam" id="TIGR00096">
    <property type="entry name" value="16S rRNA (cytidine(1402)-2'-O)-methyltransferase"/>
    <property type="match status" value="1"/>
</dbReference>
<comment type="subcellular location">
    <subcellularLocation>
        <location evidence="6">Cytoplasm</location>
    </subcellularLocation>
</comment>
<dbReference type="InterPro" id="IPR035996">
    <property type="entry name" value="4pyrrol_Methylase_sf"/>
</dbReference>
<dbReference type="PIRSF" id="PIRSF005917">
    <property type="entry name" value="MTase_YraL"/>
    <property type="match status" value="1"/>
</dbReference>
<evidence type="ECO:0000313" key="8">
    <source>
        <dbReference type="EMBL" id="OHA42844.1"/>
    </source>
</evidence>
<reference evidence="8 9" key="1">
    <citation type="journal article" date="2016" name="Nat. Commun.">
        <title>Thousands of microbial genomes shed light on interconnected biogeochemical processes in an aquifer system.</title>
        <authorList>
            <person name="Anantharaman K."/>
            <person name="Brown C.T."/>
            <person name="Hug L.A."/>
            <person name="Sharon I."/>
            <person name="Castelle C.J."/>
            <person name="Probst A.J."/>
            <person name="Thomas B.C."/>
            <person name="Singh A."/>
            <person name="Wilkins M.J."/>
            <person name="Karaoz U."/>
            <person name="Brodie E.L."/>
            <person name="Williams K.H."/>
            <person name="Hubbard S.S."/>
            <person name="Banfield J.F."/>
        </authorList>
    </citation>
    <scope>NUCLEOTIDE SEQUENCE [LARGE SCALE GENOMIC DNA]</scope>
</reference>
<dbReference type="FunFam" id="3.30.950.10:FF:000002">
    <property type="entry name" value="Ribosomal RNA small subunit methyltransferase I"/>
    <property type="match status" value="1"/>
</dbReference>
<dbReference type="AlphaFoldDB" id="A0A1G2P3C8"/>
<dbReference type="Gene3D" id="3.30.950.10">
    <property type="entry name" value="Methyltransferase, Cobalt-precorrin-4 Transmethylase, Domain 2"/>
    <property type="match status" value="1"/>
</dbReference>
<dbReference type="Gene3D" id="3.40.1010.10">
    <property type="entry name" value="Cobalt-precorrin-4 Transmethylase, Domain 1"/>
    <property type="match status" value="1"/>
</dbReference>
<dbReference type="InterPro" id="IPR014776">
    <property type="entry name" value="4pyrrole_Mease_sub2"/>
</dbReference>
<dbReference type="Pfam" id="PF00590">
    <property type="entry name" value="TP_methylase"/>
    <property type="match status" value="1"/>
</dbReference>
<dbReference type="GO" id="GO:0005737">
    <property type="term" value="C:cytoplasm"/>
    <property type="evidence" value="ECO:0007669"/>
    <property type="project" value="UniProtKB-SubCell"/>
</dbReference>
<dbReference type="GO" id="GO:0070677">
    <property type="term" value="F:rRNA (cytosine-2'-O-)-methyltransferase activity"/>
    <property type="evidence" value="ECO:0007669"/>
    <property type="project" value="UniProtKB-UniRule"/>
</dbReference>
<sequence>MFNFYVVATPIGNLADITFRAVLTLKSVDLILCEDTRVAKILLDHYDIKTPRESYHARSTPGKIQAILDKVGEGKTMAMITDAGTPGISDPGSVLVAKIKERFGEKVKIIPIPGASALTTALSISGAHVSAFVFLGFLPHKKGRETLFREISDANRAYVFYESKHRVMKTLESLLLFCPDKKVFIARELTKIYEDVLVGSPKELLDYFSDNPDKIKGEFVLIVDAA</sequence>
<keyword evidence="2 6" id="KW-0698">rRNA processing</keyword>
<comment type="similarity">
    <text evidence="6">Belongs to the methyltransferase superfamily. RsmI family.</text>
</comment>
<name>A0A1G2P3C8_9BACT</name>
<keyword evidence="1 6" id="KW-0963">Cytoplasm</keyword>
<dbReference type="PROSITE" id="PS50007">
    <property type="entry name" value="PIPLC_X_DOMAIN"/>
    <property type="match status" value="1"/>
</dbReference>
<evidence type="ECO:0000259" key="7">
    <source>
        <dbReference type="Pfam" id="PF00590"/>
    </source>
</evidence>
<dbReference type="Proteomes" id="UP000177269">
    <property type="component" value="Unassembled WGS sequence"/>
</dbReference>
<dbReference type="SUPFAM" id="SSF53790">
    <property type="entry name" value="Tetrapyrrole methylase"/>
    <property type="match status" value="1"/>
</dbReference>
<keyword evidence="3 6" id="KW-0489">Methyltransferase</keyword>
<evidence type="ECO:0000256" key="1">
    <source>
        <dbReference type="ARBA" id="ARBA00022490"/>
    </source>
</evidence>
<keyword evidence="5 6" id="KW-0949">S-adenosyl-L-methionine</keyword>
<keyword evidence="4 6" id="KW-0808">Transferase</keyword>
<evidence type="ECO:0000256" key="6">
    <source>
        <dbReference type="HAMAP-Rule" id="MF_01877"/>
    </source>
</evidence>
<accession>A0A1G2P3C8</accession>
<dbReference type="PANTHER" id="PTHR46111">
    <property type="entry name" value="RIBOSOMAL RNA SMALL SUBUNIT METHYLTRANSFERASE I"/>
    <property type="match status" value="1"/>
</dbReference>
<evidence type="ECO:0000256" key="4">
    <source>
        <dbReference type="ARBA" id="ARBA00022679"/>
    </source>
</evidence>
<dbReference type="HAMAP" id="MF_01877">
    <property type="entry name" value="16SrRNA_methyltr_I"/>
    <property type="match status" value="1"/>
</dbReference>